<proteinExistence type="inferred from homology"/>
<dbReference type="PANTHER" id="PTHR48267">
    <property type="entry name" value="CUPREDOXIN SUPERFAMILY PROTEIN"/>
    <property type="match status" value="1"/>
</dbReference>
<dbReference type="Pfam" id="PF07732">
    <property type="entry name" value="Cu-oxidase_3"/>
    <property type="match status" value="1"/>
</dbReference>
<comment type="caution">
    <text evidence="8">The sequence shown here is derived from an EMBL/GenBank/DDBJ whole genome shotgun (WGS) entry which is preliminary data.</text>
</comment>
<reference evidence="8 9" key="1">
    <citation type="submission" date="2019-03" db="EMBL/GenBank/DDBJ databases">
        <title>Genomic Encyclopedia of Type Strains, Phase IV (KMG-IV): sequencing the most valuable type-strain genomes for metagenomic binning, comparative biology and taxonomic classification.</title>
        <authorList>
            <person name="Goeker M."/>
        </authorList>
    </citation>
    <scope>NUCLEOTIDE SEQUENCE [LARGE SCALE GENOMIC DNA]</scope>
    <source>
        <strain evidence="8 9">DSM 28403</strain>
    </source>
</reference>
<dbReference type="SUPFAM" id="SSF49503">
    <property type="entry name" value="Cupredoxins"/>
    <property type="match status" value="3"/>
</dbReference>
<keyword evidence="1 5" id="KW-0132">Cell division</keyword>
<dbReference type="HAMAP" id="MF_00915">
    <property type="entry name" value="FtsP"/>
    <property type="match status" value="1"/>
</dbReference>
<organism evidence="8 9">
    <name type="scientific">Mesocricetibacter intestinalis</name>
    <dbReference type="NCBI Taxonomy" id="1521930"/>
    <lineage>
        <taxon>Bacteria</taxon>
        <taxon>Pseudomonadati</taxon>
        <taxon>Pseudomonadota</taxon>
        <taxon>Gammaproteobacteria</taxon>
        <taxon>Pasteurellales</taxon>
        <taxon>Pasteurellaceae</taxon>
        <taxon>Mesocricetibacter</taxon>
    </lineage>
</organism>
<accession>A0A4R6VBF5</accession>
<comment type="similarity">
    <text evidence="5">Belongs to the FtsP family.</text>
</comment>
<keyword evidence="9" id="KW-1185">Reference proteome</keyword>
<sequence>MIDYSRRKLFRNALFATALGAMPAPLLAAARQALFIPPLLESRRGKPVFLGMESTQKKLAGNEPAEVWGFNGQYLGPTVRVRQGDFVKLNYRNNLSHTVAMNIQGLQVSGELLGGIGHPIRPGQGWAPILPITQSAATCYYQACTLANSAYQNYRGLVGMWIIEDEYSRKMQIPNRYGVNDIPLILQDQKINSKGVQLFRQDEGRFYGERLFVNGQEAPYLSVPRGWVRLRILNASLSRGYALGFEDQRECLIIAADQGFLPQSKGVKNFFVGPGERIEVLVDMNEGGNVSLLAGAKRGFLDKARLFFDSNGELADNNVLELRPEGLLSAFHQKPLLQVPNTAVLPTNVVREREFYLDTLNGMINQKYFDPRRIDVAVKQGTVERWILTASSPVGFRIQGAKFVLERRGGKPVEAAELVWKDSLWIEGEMQILVRFDNLSSNMRPFIFGASDLMLADRGAIGLLLVQ</sequence>
<evidence type="ECO:0000313" key="8">
    <source>
        <dbReference type="EMBL" id="TDQ59598.1"/>
    </source>
</evidence>
<name>A0A4R6VBF5_9PAST</name>
<dbReference type="PANTHER" id="PTHR48267:SF1">
    <property type="entry name" value="BILIRUBIN OXIDASE"/>
    <property type="match status" value="1"/>
</dbReference>
<feature type="signal peptide" evidence="6">
    <location>
        <begin position="1"/>
        <end position="28"/>
    </location>
</feature>
<dbReference type="RefSeq" id="WP_133542669.1">
    <property type="nucleotide sequence ID" value="NZ_SNYQ01000001.1"/>
</dbReference>
<gene>
    <name evidence="5" type="primary">ftsP</name>
    <name evidence="8" type="ORF">EDC45_0255</name>
</gene>
<dbReference type="EMBL" id="SNYQ01000001">
    <property type="protein sequence ID" value="TDQ59598.1"/>
    <property type="molecule type" value="Genomic_DNA"/>
</dbReference>
<dbReference type="InterPro" id="IPR045087">
    <property type="entry name" value="Cu-oxidase_fam"/>
</dbReference>
<dbReference type="Proteomes" id="UP000295657">
    <property type="component" value="Unassembled WGS sequence"/>
</dbReference>
<keyword evidence="4 5" id="KW-0131">Cell cycle</keyword>
<dbReference type="InterPro" id="IPR006311">
    <property type="entry name" value="TAT_signal"/>
</dbReference>
<protein>
    <recommendedName>
        <fullName evidence="5">Cell division protein FtsP</fullName>
    </recommendedName>
</protein>
<dbReference type="InterPro" id="IPR026589">
    <property type="entry name" value="FtsP"/>
</dbReference>
<evidence type="ECO:0000256" key="1">
    <source>
        <dbReference type="ARBA" id="ARBA00022618"/>
    </source>
</evidence>
<dbReference type="OrthoDB" id="9757546at2"/>
<evidence type="ECO:0000259" key="7">
    <source>
        <dbReference type="Pfam" id="PF07732"/>
    </source>
</evidence>
<evidence type="ECO:0000256" key="4">
    <source>
        <dbReference type="ARBA" id="ARBA00023306"/>
    </source>
</evidence>
<dbReference type="GO" id="GO:0030288">
    <property type="term" value="C:outer membrane-bounded periplasmic space"/>
    <property type="evidence" value="ECO:0007669"/>
    <property type="project" value="UniProtKB-UniRule"/>
</dbReference>
<dbReference type="GO" id="GO:0043093">
    <property type="term" value="P:FtsZ-dependent cytokinesis"/>
    <property type="evidence" value="ECO:0007669"/>
    <property type="project" value="UniProtKB-UniRule"/>
</dbReference>
<dbReference type="InterPro" id="IPR011707">
    <property type="entry name" value="Cu-oxidase-like_N"/>
</dbReference>
<dbReference type="InterPro" id="IPR008972">
    <property type="entry name" value="Cupredoxin"/>
</dbReference>
<comment type="function">
    <text evidence="5">Cell division protein that is required for growth during stress conditions. May be involved in protecting or stabilizing the divisomal assembly under conditions of stress.</text>
</comment>
<dbReference type="AlphaFoldDB" id="A0A4R6VBF5"/>
<keyword evidence="3 5" id="KW-0574">Periplasm</keyword>
<dbReference type="GO" id="GO:0005507">
    <property type="term" value="F:copper ion binding"/>
    <property type="evidence" value="ECO:0007669"/>
    <property type="project" value="InterPro"/>
</dbReference>
<dbReference type="GO" id="GO:0032153">
    <property type="term" value="C:cell division site"/>
    <property type="evidence" value="ECO:0007669"/>
    <property type="project" value="UniProtKB-UniRule"/>
</dbReference>
<feature type="chain" id="PRO_5020819710" description="Cell division protein FtsP" evidence="6">
    <location>
        <begin position="29"/>
        <end position="467"/>
    </location>
</feature>
<dbReference type="PROSITE" id="PS51318">
    <property type="entry name" value="TAT"/>
    <property type="match status" value="1"/>
</dbReference>
<feature type="domain" description="Plastocyanin-like" evidence="7">
    <location>
        <begin position="54"/>
        <end position="166"/>
    </location>
</feature>
<evidence type="ECO:0000313" key="9">
    <source>
        <dbReference type="Proteomes" id="UP000295657"/>
    </source>
</evidence>
<evidence type="ECO:0000256" key="5">
    <source>
        <dbReference type="HAMAP-Rule" id="MF_00915"/>
    </source>
</evidence>
<dbReference type="Gene3D" id="2.60.40.420">
    <property type="entry name" value="Cupredoxins - blue copper proteins"/>
    <property type="match status" value="3"/>
</dbReference>
<keyword evidence="2 6" id="KW-0732">Signal</keyword>
<evidence type="ECO:0000256" key="3">
    <source>
        <dbReference type="ARBA" id="ARBA00022764"/>
    </source>
</evidence>
<evidence type="ECO:0000256" key="6">
    <source>
        <dbReference type="SAM" id="SignalP"/>
    </source>
</evidence>
<dbReference type="CDD" id="cd13867">
    <property type="entry name" value="CuRO_2_CueO_FtsP"/>
    <property type="match status" value="1"/>
</dbReference>
<comment type="subcellular location">
    <subcellularLocation>
        <location evidence="5">Periplasm</location>
    </subcellularLocation>
    <text evidence="5">Localizes to the division septum.</text>
</comment>
<evidence type="ECO:0000256" key="2">
    <source>
        <dbReference type="ARBA" id="ARBA00022729"/>
    </source>
</evidence>